<proteinExistence type="predicted"/>
<evidence type="ECO:0000313" key="2">
    <source>
        <dbReference type="EMBL" id="GAG67416.1"/>
    </source>
</evidence>
<comment type="caution">
    <text evidence="2">The sequence shown here is derived from an EMBL/GenBank/DDBJ whole genome shotgun (WGS) entry which is preliminary data.</text>
</comment>
<reference evidence="2" key="1">
    <citation type="journal article" date="2014" name="Front. Microbiol.">
        <title>High frequency of phylogenetically diverse reductive dehalogenase-homologous genes in deep subseafloor sedimentary metagenomes.</title>
        <authorList>
            <person name="Kawai M."/>
            <person name="Futagami T."/>
            <person name="Toyoda A."/>
            <person name="Takaki Y."/>
            <person name="Nishi S."/>
            <person name="Hori S."/>
            <person name="Arai W."/>
            <person name="Tsubouchi T."/>
            <person name="Morono Y."/>
            <person name="Uchiyama I."/>
            <person name="Ito T."/>
            <person name="Fujiyama A."/>
            <person name="Inagaki F."/>
            <person name="Takami H."/>
        </authorList>
    </citation>
    <scope>NUCLEOTIDE SEQUENCE</scope>
    <source>
        <strain evidence="2">Expedition CK06-06</strain>
    </source>
</reference>
<sequence>TEKKKFLNSITLFSSEQIPQDLITRMPQISDLENILIFLDTELKDIYAQALDCELEIRDLKNKVETLKRELSQISGVQRKLKRSIIVELEALKEGTTDLKVSYLVKGASWNPIYDARANFEKSEVELVSYGVISSSFFVTGDGLCHFSCHFFILYFKFSISFSIHLGYLGTAPDWETTKLPTISANSAASYILVPHK</sequence>
<feature type="coiled-coil region" evidence="1">
    <location>
        <begin position="43"/>
        <end position="77"/>
    </location>
</feature>
<dbReference type="EMBL" id="BART01005551">
    <property type="protein sequence ID" value="GAG67416.1"/>
    <property type="molecule type" value="Genomic_DNA"/>
</dbReference>
<dbReference type="InterPro" id="IPR011935">
    <property type="entry name" value="CHP02231"/>
</dbReference>
<dbReference type="AlphaFoldDB" id="X1B5W1"/>
<accession>X1B5W1</accession>
<dbReference type="PANTHER" id="PTHR31005:SF8">
    <property type="entry name" value="DUF4139 DOMAIN-CONTAINING PROTEIN"/>
    <property type="match status" value="1"/>
</dbReference>
<gene>
    <name evidence="2" type="ORF">S01H4_12806</name>
</gene>
<feature type="non-terminal residue" evidence="2">
    <location>
        <position position="1"/>
    </location>
</feature>
<name>X1B5W1_9ZZZZ</name>
<organism evidence="2">
    <name type="scientific">marine sediment metagenome</name>
    <dbReference type="NCBI Taxonomy" id="412755"/>
    <lineage>
        <taxon>unclassified sequences</taxon>
        <taxon>metagenomes</taxon>
        <taxon>ecological metagenomes</taxon>
    </lineage>
</organism>
<dbReference type="PANTHER" id="PTHR31005">
    <property type="entry name" value="DUF4139 DOMAIN-CONTAINING PROTEIN"/>
    <property type="match status" value="1"/>
</dbReference>
<protein>
    <submittedName>
        <fullName evidence="2">Uncharacterized protein</fullName>
    </submittedName>
</protein>
<evidence type="ECO:0000256" key="1">
    <source>
        <dbReference type="SAM" id="Coils"/>
    </source>
</evidence>
<keyword evidence="1" id="KW-0175">Coiled coil</keyword>